<dbReference type="EMBL" id="SLZU01000011">
    <property type="protein sequence ID" value="TCS61461.1"/>
    <property type="molecule type" value="Genomic_DNA"/>
</dbReference>
<dbReference type="PANTHER" id="PTHR21013">
    <property type="entry name" value="ATP SYNTHASE MITOCHONDRIAL F1 COMPLEX ASSEMBLY FACTOR 2/ATP12 PROTEIN, MITOCHONDRIAL PRECURSOR"/>
    <property type="match status" value="1"/>
</dbReference>
<dbReference type="Pfam" id="PF07542">
    <property type="entry name" value="ATP12"/>
    <property type="match status" value="1"/>
</dbReference>
<reference evidence="4 5" key="1">
    <citation type="submission" date="2019-03" db="EMBL/GenBank/DDBJ databases">
        <title>Genomic Encyclopedia of Type Strains, Phase IV (KMG-IV): sequencing the most valuable type-strain genomes for metagenomic binning, comparative biology and taxonomic classification.</title>
        <authorList>
            <person name="Goeker M."/>
        </authorList>
    </citation>
    <scope>NUCLEOTIDE SEQUENCE [LARGE SCALE GENOMIC DNA]</scope>
    <source>
        <strain evidence="4 5">DSM 104836</strain>
    </source>
</reference>
<organism evidence="4 5">
    <name type="scientific">Primorskyibacter sedentarius</name>
    <dbReference type="NCBI Taxonomy" id="745311"/>
    <lineage>
        <taxon>Bacteria</taxon>
        <taxon>Pseudomonadati</taxon>
        <taxon>Pseudomonadota</taxon>
        <taxon>Alphaproteobacteria</taxon>
        <taxon>Rhodobacterales</taxon>
        <taxon>Roseobacteraceae</taxon>
        <taxon>Primorskyibacter</taxon>
    </lineage>
</organism>
<dbReference type="InterPro" id="IPR011419">
    <property type="entry name" value="ATP12_ATP_synth-F1-assembly"/>
</dbReference>
<keyword evidence="3" id="KW-0143">Chaperone</keyword>
<dbReference type="AlphaFoldDB" id="A0A4V2UNB5"/>
<evidence type="ECO:0000256" key="2">
    <source>
        <dbReference type="ARBA" id="ARBA00022946"/>
    </source>
</evidence>
<evidence type="ECO:0000313" key="5">
    <source>
        <dbReference type="Proteomes" id="UP000295696"/>
    </source>
</evidence>
<dbReference type="Gene3D" id="1.10.3580.10">
    <property type="entry name" value="ATP12 ATPase"/>
    <property type="match status" value="1"/>
</dbReference>
<dbReference type="RefSeq" id="WP_132246345.1">
    <property type="nucleotide sequence ID" value="NZ_SLZU01000011.1"/>
</dbReference>
<comment type="similarity">
    <text evidence="1">Belongs to the ATP12 family.</text>
</comment>
<evidence type="ECO:0000256" key="1">
    <source>
        <dbReference type="ARBA" id="ARBA00008231"/>
    </source>
</evidence>
<dbReference type="InterPro" id="IPR042272">
    <property type="entry name" value="ATP12_ATP_synth-F1-assembly_N"/>
</dbReference>
<name>A0A4V2UNB5_9RHOB</name>
<dbReference type="GO" id="GO:0043461">
    <property type="term" value="P:proton-transporting ATP synthase complex assembly"/>
    <property type="evidence" value="ECO:0007669"/>
    <property type="project" value="InterPro"/>
</dbReference>
<dbReference type="Gene3D" id="3.30.2180.10">
    <property type="entry name" value="ATP12-like"/>
    <property type="match status" value="1"/>
</dbReference>
<comment type="caution">
    <text evidence="4">The sequence shown here is derived from an EMBL/GenBank/DDBJ whole genome shotgun (WGS) entry which is preliminary data.</text>
</comment>
<evidence type="ECO:0000256" key="3">
    <source>
        <dbReference type="ARBA" id="ARBA00023186"/>
    </source>
</evidence>
<dbReference type="PANTHER" id="PTHR21013:SF10">
    <property type="entry name" value="ATP SYNTHASE MITOCHONDRIAL F1 COMPLEX ASSEMBLY FACTOR 2"/>
    <property type="match status" value="1"/>
</dbReference>
<proteinExistence type="inferred from homology"/>
<keyword evidence="5" id="KW-1185">Reference proteome</keyword>
<dbReference type="SUPFAM" id="SSF160909">
    <property type="entry name" value="ATP12-like"/>
    <property type="match status" value="1"/>
</dbReference>
<gene>
    <name evidence="4" type="ORF">EDD52_11158</name>
</gene>
<accession>A0A4V2UNB5</accession>
<keyword evidence="2" id="KW-0809">Transit peptide</keyword>
<dbReference type="Proteomes" id="UP000295696">
    <property type="component" value="Unassembled WGS sequence"/>
</dbReference>
<dbReference type="OrthoDB" id="9797825at2"/>
<evidence type="ECO:0000313" key="4">
    <source>
        <dbReference type="EMBL" id="TCS61461.1"/>
    </source>
</evidence>
<sequence length="236" mass="25856">MSGRSLPRFWKEAAMREVEGGFAVVLDDRPVKTPAKAPLVVPTASLAQAIAQEWDAQGDRVDPLSMPVTRGANAAIDKVSVQHAEVAEMLIAYGDSDLLCYRADSPMELVARQAEGWDPLLDWAAARYEARLHPRVGVMHAPQDAAALERLGAEVRAMTAFELAAFHDLVSISGSLVLALAVAEGHLSADQGWSLSRIDETWQQDQWGEDDEAVEMAEKKRVEFLRAHVFLGLCRV</sequence>
<dbReference type="InterPro" id="IPR023335">
    <property type="entry name" value="ATP12_ortho_dom_sf"/>
</dbReference>
<protein>
    <submittedName>
        <fullName evidence="4">Chaperone required for assembly of F1-ATPase</fullName>
    </submittedName>
</protein>